<dbReference type="PROSITE" id="PS50893">
    <property type="entry name" value="ABC_TRANSPORTER_2"/>
    <property type="match status" value="1"/>
</dbReference>
<dbReference type="InterPro" id="IPR017871">
    <property type="entry name" value="ABC_transporter-like_CS"/>
</dbReference>
<dbReference type="RefSeq" id="WP_343980545.1">
    <property type="nucleotide sequence ID" value="NZ_BAAAGK010000203.1"/>
</dbReference>
<reference evidence="6" key="1">
    <citation type="journal article" date="2019" name="Int. J. Syst. Evol. Microbiol.">
        <title>The Global Catalogue of Microorganisms (GCM) 10K type strain sequencing project: providing services to taxonomists for standard genome sequencing and annotation.</title>
        <authorList>
            <consortium name="The Broad Institute Genomics Platform"/>
            <consortium name="The Broad Institute Genome Sequencing Center for Infectious Disease"/>
            <person name="Wu L."/>
            <person name="Ma J."/>
        </authorList>
    </citation>
    <scope>NUCLEOTIDE SEQUENCE [LARGE SCALE GENOMIC DNA]</scope>
    <source>
        <strain evidence="6">JCM 10083</strain>
    </source>
</reference>
<dbReference type="InterPro" id="IPR027417">
    <property type="entry name" value="P-loop_NTPase"/>
</dbReference>
<dbReference type="InterPro" id="IPR003439">
    <property type="entry name" value="ABC_transporter-like_ATP-bd"/>
</dbReference>
<dbReference type="PANTHER" id="PTHR42788:SF13">
    <property type="entry name" value="ALIPHATIC SULFONATES IMPORT ATP-BINDING PROTEIN SSUB"/>
    <property type="match status" value="1"/>
</dbReference>
<dbReference type="EMBL" id="JBHTEE010000001">
    <property type="protein sequence ID" value="MFC7600790.1"/>
    <property type="molecule type" value="Genomic_DNA"/>
</dbReference>
<dbReference type="PROSITE" id="PS00211">
    <property type="entry name" value="ABC_TRANSPORTER_1"/>
    <property type="match status" value="1"/>
</dbReference>
<dbReference type="SUPFAM" id="SSF52540">
    <property type="entry name" value="P-loop containing nucleoside triphosphate hydrolases"/>
    <property type="match status" value="1"/>
</dbReference>
<comment type="caution">
    <text evidence="5">The sequence shown here is derived from an EMBL/GenBank/DDBJ whole genome shotgun (WGS) entry which is preliminary data.</text>
</comment>
<dbReference type="Proteomes" id="UP001596514">
    <property type="component" value="Unassembled WGS sequence"/>
</dbReference>
<evidence type="ECO:0000256" key="3">
    <source>
        <dbReference type="ARBA" id="ARBA00022840"/>
    </source>
</evidence>
<accession>A0ABW2SWX0</accession>
<keyword evidence="2" id="KW-0547">Nucleotide-binding</keyword>
<dbReference type="CDD" id="cd03293">
    <property type="entry name" value="ABC_NrtD_SsuB_transporters"/>
    <property type="match status" value="1"/>
</dbReference>
<keyword evidence="1" id="KW-0813">Transport</keyword>
<keyword evidence="6" id="KW-1185">Reference proteome</keyword>
<dbReference type="GO" id="GO:0005524">
    <property type="term" value="F:ATP binding"/>
    <property type="evidence" value="ECO:0007669"/>
    <property type="project" value="UniProtKB-KW"/>
</dbReference>
<name>A0ABW2SWX0_9ACTN</name>
<evidence type="ECO:0000313" key="6">
    <source>
        <dbReference type="Proteomes" id="UP001596514"/>
    </source>
</evidence>
<keyword evidence="3 5" id="KW-0067">ATP-binding</keyword>
<sequence length="274" mass="29875">MNRSTEREKSDTLPNTGSREALALDRVTVSFTVGGDRIVALDDVSFGVGHGGFLSVLGPSGCGKSTTLRLIADLLRPEEGELNVLGDSPGTARAHRRVGFVFQDATLLPWRRVIDNVLLPTQVGPSRVRGKLGMSPDEALAVVGLTSFAQAYPSQLSGGMRQRVAIARALVTKPDILLMDEPFGALDELTRDRLNVQLLDIWQASKTTIVFVTHSIPEAVFLGQRVILMSSRPGRVRATVEVPLPYPRELSLRDSPQFTGIVAQLRRLLTEEEL</sequence>
<gene>
    <name evidence="5" type="ORF">ACFQVD_11855</name>
</gene>
<evidence type="ECO:0000259" key="4">
    <source>
        <dbReference type="PROSITE" id="PS50893"/>
    </source>
</evidence>
<organism evidence="5 6">
    <name type="scientific">Streptosporangium amethystogenes subsp. fukuiense</name>
    <dbReference type="NCBI Taxonomy" id="698418"/>
    <lineage>
        <taxon>Bacteria</taxon>
        <taxon>Bacillati</taxon>
        <taxon>Actinomycetota</taxon>
        <taxon>Actinomycetes</taxon>
        <taxon>Streptosporangiales</taxon>
        <taxon>Streptosporangiaceae</taxon>
        <taxon>Streptosporangium</taxon>
    </lineage>
</organism>
<evidence type="ECO:0000313" key="5">
    <source>
        <dbReference type="EMBL" id="MFC7600790.1"/>
    </source>
</evidence>
<protein>
    <submittedName>
        <fullName evidence="5">ABC transporter ATP-binding protein</fullName>
    </submittedName>
</protein>
<dbReference type="Pfam" id="PF00005">
    <property type="entry name" value="ABC_tran"/>
    <property type="match status" value="1"/>
</dbReference>
<dbReference type="Gene3D" id="3.40.50.300">
    <property type="entry name" value="P-loop containing nucleotide triphosphate hydrolases"/>
    <property type="match status" value="1"/>
</dbReference>
<dbReference type="SMART" id="SM00382">
    <property type="entry name" value="AAA"/>
    <property type="match status" value="1"/>
</dbReference>
<feature type="domain" description="ABC transporter" evidence="4">
    <location>
        <begin position="24"/>
        <end position="256"/>
    </location>
</feature>
<evidence type="ECO:0000256" key="1">
    <source>
        <dbReference type="ARBA" id="ARBA00022448"/>
    </source>
</evidence>
<dbReference type="InterPro" id="IPR050166">
    <property type="entry name" value="ABC_transporter_ATP-bind"/>
</dbReference>
<evidence type="ECO:0000256" key="2">
    <source>
        <dbReference type="ARBA" id="ARBA00022741"/>
    </source>
</evidence>
<dbReference type="InterPro" id="IPR003593">
    <property type="entry name" value="AAA+_ATPase"/>
</dbReference>
<dbReference type="PANTHER" id="PTHR42788">
    <property type="entry name" value="TAURINE IMPORT ATP-BINDING PROTEIN-RELATED"/>
    <property type="match status" value="1"/>
</dbReference>
<proteinExistence type="predicted"/>